<organism evidence="2 3">
    <name type="scientific">Engelhardtia mirabilis</name>
    <dbReference type="NCBI Taxonomy" id="2528011"/>
    <lineage>
        <taxon>Bacteria</taxon>
        <taxon>Pseudomonadati</taxon>
        <taxon>Planctomycetota</taxon>
        <taxon>Planctomycetia</taxon>
        <taxon>Planctomycetia incertae sedis</taxon>
        <taxon>Engelhardtia</taxon>
    </lineage>
</organism>
<evidence type="ECO:0000313" key="3">
    <source>
        <dbReference type="Proteomes" id="UP000316921"/>
    </source>
</evidence>
<feature type="region of interest" description="Disordered" evidence="1">
    <location>
        <begin position="1"/>
        <end position="23"/>
    </location>
</feature>
<dbReference type="EMBL" id="CP036287">
    <property type="protein sequence ID" value="QDU65789.1"/>
    <property type="molecule type" value="Genomic_DNA"/>
</dbReference>
<dbReference type="KEGG" id="pbap:Pla133_08550"/>
<dbReference type="RefSeq" id="WP_145062735.1">
    <property type="nucleotide sequence ID" value="NZ_CP036296.1"/>
</dbReference>
<evidence type="ECO:0000256" key="1">
    <source>
        <dbReference type="SAM" id="MobiDB-lite"/>
    </source>
</evidence>
<proteinExistence type="predicted"/>
<evidence type="ECO:0000313" key="2">
    <source>
        <dbReference type="EMBL" id="QDU65789.1"/>
    </source>
</evidence>
<dbReference type="Proteomes" id="UP000316921">
    <property type="component" value="Chromosome"/>
</dbReference>
<protein>
    <submittedName>
        <fullName evidence="2">Uncharacterized protein</fullName>
    </submittedName>
</protein>
<accession>A0A518BFM5</accession>
<keyword evidence="3" id="KW-1185">Reference proteome</keyword>
<sequence>MGRPRRSEGDSGTPQEGEARGSRSVPGFWQRAWRRTVAGWRREPLFRHRLRWDDVELVSERLPVDGSPPTLTGVLWDRVDRIFAFKRDLYITDQICVAVLAGDDGLVVNEEMEGFLALTDELHRRFPGCPPYEAWWERVALPAFETNEYLLWPQARPTADDSAVAPPDLDSAPPV</sequence>
<reference evidence="2 3" key="1">
    <citation type="submission" date="2019-02" db="EMBL/GenBank/DDBJ databases">
        <title>Deep-cultivation of Planctomycetes and their phenomic and genomic characterization uncovers novel biology.</title>
        <authorList>
            <person name="Wiegand S."/>
            <person name="Jogler M."/>
            <person name="Boedeker C."/>
            <person name="Pinto D."/>
            <person name="Vollmers J."/>
            <person name="Rivas-Marin E."/>
            <person name="Kohn T."/>
            <person name="Peeters S.H."/>
            <person name="Heuer A."/>
            <person name="Rast P."/>
            <person name="Oberbeckmann S."/>
            <person name="Bunk B."/>
            <person name="Jeske O."/>
            <person name="Meyerdierks A."/>
            <person name="Storesund J.E."/>
            <person name="Kallscheuer N."/>
            <person name="Luecker S."/>
            <person name="Lage O.M."/>
            <person name="Pohl T."/>
            <person name="Merkel B.J."/>
            <person name="Hornburger P."/>
            <person name="Mueller R.-W."/>
            <person name="Bruemmer F."/>
            <person name="Labrenz M."/>
            <person name="Spormann A.M."/>
            <person name="Op den Camp H."/>
            <person name="Overmann J."/>
            <person name="Amann R."/>
            <person name="Jetten M.S.M."/>
            <person name="Mascher T."/>
            <person name="Medema M.H."/>
            <person name="Devos D.P."/>
            <person name="Kaster A.-K."/>
            <person name="Ovreas L."/>
            <person name="Rohde M."/>
            <person name="Galperin M.Y."/>
            <person name="Jogler C."/>
        </authorList>
    </citation>
    <scope>NUCLEOTIDE SEQUENCE [LARGE SCALE GENOMIC DNA]</scope>
    <source>
        <strain evidence="2 3">Pla133</strain>
    </source>
</reference>
<dbReference type="AlphaFoldDB" id="A0A518BFM5"/>
<gene>
    <name evidence="2" type="ORF">Pla133_08550</name>
</gene>
<name>A0A518BFM5_9BACT</name>